<dbReference type="STRING" id="36874.HQ34_08890"/>
<accession>A0A0A2EKB8</accession>
<evidence type="ECO:0000256" key="4">
    <source>
        <dbReference type="SAM" id="Coils"/>
    </source>
</evidence>
<comment type="similarity">
    <text evidence="1">Belongs to the bacterial solute-binding protein 9 family.</text>
</comment>
<dbReference type="eggNOG" id="COG0803">
    <property type="taxonomic scope" value="Bacteria"/>
</dbReference>
<reference evidence="6 7" key="1">
    <citation type="submission" date="2014-08" db="EMBL/GenBank/DDBJ databases">
        <title>Porphyromonas cangingivalis strain:COT-109_OH1386 Genome sequencing.</title>
        <authorList>
            <person name="Wallis C."/>
            <person name="Deusch O."/>
            <person name="O'Flynn C."/>
            <person name="Davis I."/>
            <person name="Jospin G."/>
            <person name="Darling A.E."/>
            <person name="Coil D.A."/>
            <person name="Alexiev A."/>
            <person name="Horsfall A."/>
            <person name="Kirkwood N."/>
            <person name="Harris S."/>
            <person name="Eisen J.A."/>
        </authorList>
    </citation>
    <scope>NUCLEOTIDE SEQUENCE [LARGE SCALE GENOMIC DNA]</scope>
    <source>
        <strain evidence="7">COT-109 OH1386</strain>
    </source>
</reference>
<evidence type="ECO:0000313" key="7">
    <source>
        <dbReference type="Proteomes" id="UP000030125"/>
    </source>
</evidence>
<evidence type="ECO:0000256" key="3">
    <source>
        <dbReference type="ARBA" id="ARBA00022729"/>
    </source>
</evidence>
<sequence length="291" mass="33009">MKRLLKGLLFFLPLMALLMTACTAKKSDKPVITVSIAPERFFVGRIAGEGYQVNVLVPKDANPEMYDPTPRDIAAIAHSDLYFYMGSLAFEHMWLTAIKEQNADIKCIDISSHLPLKEHSCDHCHDGHVHGDPHFWSSITGAKAIAKGIYEGLVEMYPGDAETFHANYEMLIRDIEALERECRELFDDLEHRAFIIYHPSLSYFADEWHLDQRAIEREGKEPTPAHLSDLIGKAKADGVRLVFIQEEFDVKNAEIVAKEIGAKTVLIRPLDEDWMGQIRLLIDAFASQKDE</sequence>
<evidence type="ECO:0000313" key="6">
    <source>
        <dbReference type="EMBL" id="KGN79301.1"/>
    </source>
</evidence>
<feature type="coiled-coil region" evidence="4">
    <location>
        <begin position="161"/>
        <end position="188"/>
    </location>
</feature>
<dbReference type="AlphaFoldDB" id="A0A0A2EKB8"/>
<dbReference type="OrthoDB" id="9810636at2"/>
<name>A0A0A2EKB8_PORCN</name>
<feature type="chain" id="PRO_5001998323" description="Zinc transport system substrate-binding protein" evidence="5">
    <location>
        <begin position="22"/>
        <end position="291"/>
    </location>
</feature>
<keyword evidence="2" id="KW-0813">Transport</keyword>
<dbReference type="SUPFAM" id="SSF53807">
    <property type="entry name" value="Helical backbone' metal receptor"/>
    <property type="match status" value="1"/>
</dbReference>
<feature type="signal peptide" evidence="5">
    <location>
        <begin position="1"/>
        <end position="21"/>
    </location>
</feature>
<evidence type="ECO:0008006" key="8">
    <source>
        <dbReference type="Google" id="ProtNLM"/>
    </source>
</evidence>
<proteinExistence type="inferred from homology"/>
<gene>
    <name evidence="6" type="ORF">HQ35_08375</name>
</gene>
<dbReference type="Proteomes" id="UP000030125">
    <property type="component" value="Unassembled WGS sequence"/>
</dbReference>
<keyword evidence="3 5" id="KW-0732">Signal</keyword>
<dbReference type="PANTHER" id="PTHR42953">
    <property type="entry name" value="HIGH-AFFINITY ZINC UPTAKE SYSTEM PROTEIN ZNUA-RELATED"/>
    <property type="match status" value="1"/>
</dbReference>
<evidence type="ECO:0000256" key="5">
    <source>
        <dbReference type="SAM" id="SignalP"/>
    </source>
</evidence>
<organism evidence="6 7">
    <name type="scientific">Porphyromonas cangingivalis</name>
    <dbReference type="NCBI Taxonomy" id="36874"/>
    <lineage>
        <taxon>Bacteria</taxon>
        <taxon>Pseudomonadati</taxon>
        <taxon>Bacteroidota</taxon>
        <taxon>Bacteroidia</taxon>
        <taxon>Bacteroidales</taxon>
        <taxon>Porphyromonadaceae</taxon>
        <taxon>Porphyromonas</taxon>
    </lineage>
</organism>
<dbReference type="GO" id="GO:0030001">
    <property type="term" value="P:metal ion transport"/>
    <property type="evidence" value="ECO:0007669"/>
    <property type="project" value="InterPro"/>
</dbReference>
<protein>
    <recommendedName>
        <fullName evidence="8">Zinc transport system substrate-binding protein</fullName>
    </recommendedName>
</protein>
<evidence type="ECO:0000256" key="1">
    <source>
        <dbReference type="ARBA" id="ARBA00011028"/>
    </source>
</evidence>
<dbReference type="Gene3D" id="3.40.50.1980">
    <property type="entry name" value="Nitrogenase molybdenum iron protein domain"/>
    <property type="match status" value="2"/>
</dbReference>
<keyword evidence="4" id="KW-0175">Coiled coil</keyword>
<comment type="caution">
    <text evidence="6">The sequence shown here is derived from an EMBL/GenBank/DDBJ whole genome shotgun (WGS) entry which is preliminary data.</text>
</comment>
<dbReference type="InterPro" id="IPR006127">
    <property type="entry name" value="ZnuA-like"/>
</dbReference>
<dbReference type="RefSeq" id="WP_036852420.1">
    <property type="nucleotide sequence ID" value="NZ_JQJD01000051.1"/>
</dbReference>
<dbReference type="InterPro" id="IPR050492">
    <property type="entry name" value="Bact_metal-bind_prot9"/>
</dbReference>
<dbReference type="GO" id="GO:0046872">
    <property type="term" value="F:metal ion binding"/>
    <property type="evidence" value="ECO:0007669"/>
    <property type="project" value="InterPro"/>
</dbReference>
<dbReference type="EMBL" id="JQJD01000051">
    <property type="protein sequence ID" value="KGN79301.1"/>
    <property type="molecule type" value="Genomic_DNA"/>
</dbReference>
<dbReference type="PANTHER" id="PTHR42953:SF3">
    <property type="entry name" value="HIGH-AFFINITY ZINC UPTAKE SYSTEM PROTEIN ZNUA"/>
    <property type="match status" value="1"/>
</dbReference>
<dbReference type="PROSITE" id="PS51257">
    <property type="entry name" value="PROKAR_LIPOPROTEIN"/>
    <property type="match status" value="1"/>
</dbReference>
<dbReference type="Pfam" id="PF01297">
    <property type="entry name" value="ZnuA"/>
    <property type="match status" value="1"/>
</dbReference>
<keyword evidence="7" id="KW-1185">Reference proteome</keyword>
<evidence type="ECO:0000256" key="2">
    <source>
        <dbReference type="ARBA" id="ARBA00022448"/>
    </source>
</evidence>